<keyword evidence="5" id="KW-1185">Reference proteome</keyword>
<dbReference type="PANTHER" id="PTHR48443">
    <property type="entry name" value="DNA-DIRECTED RNA POLYMERASE SUBUNIT BETA"/>
    <property type="match status" value="1"/>
</dbReference>
<feature type="domain" description="RNA polymerase Rpb1" evidence="3">
    <location>
        <begin position="54"/>
        <end position="178"/>
    </location>
</feature>
<keyword evidence="2" id="KW-0862">Zinc</keyword>
<dbReference type="GO" id="GO:0000428">
    <property type="term" value="C:DNA-directed RNA polymerase complex"/>
    <property type="evidence" value="ECO:0007669"/>
    <property type="project" value="UniProtKB-KW"/>
</dbReference>
<feature type="non-terminal residue" evidence="4">
    <location>
        <position position="178"/>
    </location>
</feature>
<evidence type="ECO:0000256" key="1">
    <source>
        <dbReference type="ARBA" id="ARBA00012418"/>
    </source>
</evidence>
<dbReference type="InterPro" id="IPR007081">
    <property type="entry name" value="RNA_pol_Rpb1_5"/>
</dbReference>
<evidence type="ECO:0000313" key="4">
    <source>
        <dbReference type="EMBL" id="MCE5166629.1"/>
    </source>
</evidence>
<dbReference type="Gene3D" id="6.10.250.2940">
    <property type="match status" value="1"/>
</dbReference>
<comment type="caution">
    <text evidence="4">The sequence shown here is derived from an EMBL/GenBank/DDBJ whole genome shotgun (WGS) entry which is preliminary data.</text>
</comment>
<keyword evidence="4" id="KW-0804">Transcription</keyword>
<dbReference type="PANTHER" id="PTHR48443:SF1">
    <property type="entry name" value="DNA-DIRECTED RNA POLYMERASE SUBUNIT BETA"/>
    <property type="match status" value="1"/>
</dbReference>
<evidence type="ECO:0000313" key="5">
    <source>
        <dbReference type="Proteomes" id="UP000823775"/>
    </source>
</evidence>
<dbReference type="Proteomes" id="UP000823775">
    <property type="component" value="Unassembled WGS sequence"/>
</dbReference>
<protein>
    <recommendedName>
        <fullName evidence="1">DNA-directed RNA polymerase</fullName>
        <ecNumber evidence="1">2.7.7.6</ecNumber>
    </recommendedName>
</protein>
<gene>
    <name evidence="4" type="primary">RPOC2_2</name>
    <name evidence="4" type="ORF">HAX54_022850</name>
</gene>
<feature type="non-terminal residue" evidence="4">
    <location>
        <position position="1"/>
    </location>
</feature>
<dbReference type="EMBL" id="JACEIK010027633">
    <property type="protein sequence ID" value="MCE5166629.1"/>
    <property type="molecule type" value="Genomic_DNA"/>
</dbReference>
<dbReference type="Pfam" id="PF04998">
    <property type="entry name" value="RNA_pol_Rpb1_5"/>
    <property type="match status" value="1"/>
</dbReference>
<dbReference type="EC" id="2.7.7.6" evidence="1"/>
<accession>A0ABS8Y967</accession>
<evidence type="ECO:0000256" key="2">
    <source>
        <dbReference type="ARBA" id="ARBA00022833"/>
    </source>
</evidence>
<name>A0ABS8Y967_DATST</name>
<keyword evidence="4" id="KW-0240">DNA-directed RNA polymerase</keyword>
<reference evidence="4 5" key="1">
    <citation type="journal article" date="2021" name="BMC Genomics">
        <title>Datura genome reveals duplications of psychoactive alkaloid biosynthetic genes and high mutation rate following tissue culture.</title>
        <authorList>
            <person name="Rajewski A."/>
            <person name="Carter-House D."/>
            <person name="Stajich J."/>
            <person name="Litt A."/>
        </authorList>
    </citation>
    <scope>NUCLEOTIDE SEQUENCE [LARGE SCALE GENOMIC DNA]</scope>
    <source>
        <strain evidence="4">AR-01</strain>
    </source>
</reference>
<proteinExistence type="predicted"/>
<dbReference type="SUPFAM" id="SSF64484">
    <property type="entry name" value="beta and beta-prime subunits of DNA dependent RNA-polymerase"/>
    <property type="match status" value="1"/>
</dbReference>
<evidence type="ECO:0000259" key="3">
    <source>
        <dbReference type="Pfam" id="PF04998"/>
    </source>
</evidence>
<sequence length="178" mass="20288">RNMEEIMEEQANMVFHNKEIDGTAMKRLSPIRINCIEYKFYIRTPIDEKYIMEGLSLTEYIIFCYGARKGVVDTAIRTSDAGYLTRRLVEVVQHIVVRRTDCGTARGMSVSPRNGMMPERIFSQTLIDRVLADDIYMGPRFIATRNQDIDIELSPTHGDLVELGEVVGIIARQSIGEP</sequence>
<organism evidence="4 5">
    <name type="scientific">Datura stramonium</name>
    <name type="common">Jimsonweed</name>
    <name type="synonym">Common thornapple</name>
    <dbReference type="NCBI Taxonomy" id="4076"/>
    <lineage>
        <taxon>Eukaryota</taxon>
        <taxon>Viridiplantae</taxon>
        <taxon>Streptophyta</taxon>
        <taxon>Embryophyta</taxon>
        <taxon>Tracheophyta</taxon>
        <taxon>Spermatophyta</taxon>
        <taxon>Magnoliopsida</taxon>
        <taxon>eudicotyledons</taxon>
        <taxon>Gunneridae</taxon>
        <taxon>Pentapetalae</taxon>
        <taxon>asterids</taxon>
        <taxon>lamiids</taxon>
        <taxon>Solanales</taxon>
        <taxon>Solanaceae</taxon>
        <taxon>Solanoideae</taxon>
        <taxon>Datureae</taxon>
        <taxon>Datura</taxon>
    </lineage>
</organism>